<sequence length="237" mass="27409">MTSEQALQMLSQSYKQYPKHYVAVDCAIFGYEEGEIKLLLYPRGFEPSIGKWSLMGGFVQEDESLEQAAFRVLLQTTGLRDIFLEQVAAFSKPDRDPGARVISMTFVALIRIDKHDKDLVRENGAHWWPVTKLPAMVFDHLEIVEKALDFLQQRAANELIGRELLPDMFTLMQLRNLYEAIFQRPFDPGNFRKKALSLDVLERLNVKNTTESKKGAFYYRFVKDAGDKKVERMVKFC</sequence>
<proteinExistence type="predicted"/>
<dbReference type="PANTHER" id="PTHR43736">
    <property type="entry name" value="ADP-RIBOSE PYROPHOSPHATASE"/>
    <property type="match status" value="1"/>
</dbReference>
<evidence type="ECO:0000313" key="3">
    <source>
        <dbReference type="Proteomes" id="UP000249239"/>
    </source>
</evidence>
<dbReference type="EMBL" id="QKZK01000003">
    <property type="protein sequence ID" value="PZX20163.1"/>
    <property type="molecule type" value="Genomic_DNA"/>
</dbReference>
<dbReference type="InterPro" id="IPR015797">
    <property type="entry name" value="NUDIX_hydrolase-like_dom_sf"/>
</dbReference>
<dbReference type="Gene3D" id="3.90.79.10">
    <property type="entry name" value="Nucleoside Triphosphate Pyrophosphohydrolase"/>
    <property type="match status" value="1"/>
</dbReference>
<organism evidence="2 3">
    <name type="scientific">Breznakibacter xylanolyticus</name>
    <dbReference type="NCBI Taxonomy" id="990"/>
    <lineage>
        <taxon>Bacteria</taxon>
        <taxon>Pseudomonadati</taxon>
        <taxon>Bacteroidota</taxon>
        <taxon>Bacteroidia</taxon>
        <taxon>Marinilabiliales</taxon>
        <taxon>Marinilabiliaceae</taxon>
        <taxon>Breznakibacter</taxon>
    </lineage>
</organism>
<dbReference type="Gene3D" id="1.10.10.10">
    <property type="entry name" value="Winged helix-like DNA-binding domain superfamily/Winged helix DNA-binding domain"/>
    <property type="match status" value="1"/>
</dbReference>
<evidence type="ECO:0000313" key="2">
    <source>
        <dbReference type="EMBL" id="PZX20163.1"/>
    </source>
</evidence>
<dbReference type="InterPro" id="IPR000086">
    <property type="entry name" value="NUDIX_hydrolase_dom"/>
</dbReference>
<dbReference type="InterPro" id="IPR054105">
    <property type="entry name" value="WHD_NrtR"/>
</dbReference>
<dbReference type="Pfam" id="PF21906">
    <property type="entry name" value="WHD_NrtR"/>
    <property type="match status" value="1"/>
</dbReference>
<dbReference type="RefSeq" id="WP_245934927.1">
    <property type="nucleotide sequence ID" value="NZ_QKZK01000003.1"/>
</dbReference>
<comment type="caution">
    <text evidence="2">The sequence shown here is derived from an EMBL/GenBank/DDBJ whole genome shotgun (WGS) entry which is preliminary data.</text>
</comment>
<accession>A0A2W7NL02</accession>
<dbReference type="SUPFAM" id="SSF46785">
    <property type="entry name" value="Winged helix' DNA-binding domain"/>
    <property type="match status" value="1"/>
</dbReference>
<name>A0A2W7NL02_9BACT</name>
<dbReference type="Proteomes" id="UP000249239">
    <property type="component" value="Unassembled WGS sequence"/>
</dbReference>
<gene>
    <name evidence="2" type="ORF">LX69_00619</name>
</gene>
<dbReference type="PROSITE" id="PS51462">
    <property type="entry name" value="NUDIX"/>
    <property type="match status" value="1"/>
</dbReference>
<dbReference type="AlphaFoldDB" id="A0A2W7NL02"/>
<evidence type="ECO:0000259" key="1">
    <source>
        <dbReference type="PROSITE" id="PS51462"/>
    </source>
</evidence>
<protein>
    <submittedName>
        <fullName evidence="2">ADP-ribose pyrophosphatase YjhB (NUDIX family)</fullName>
    </submittedName>
</protein>
<feature type="domain" description="Nudix hydrolase" evidence="1">
    <location>
        <begin position="19"/>
        <end position="152"/>
    </location>
</feature>
<dbReference type="InterPro" id="IPR036388">
    <property type="entry name" value="WH-like_DNA-bd_sf"/>
</dbReference>
<dbReference type="SUPFAM" id="SSF55811">
    <property type="entry name" value="Nudix"/>
    <property type="match status" value="1"/>
</dbReference>
<keyword evidence="3" id="KW-1185">Reference proteome</keyword>
<dbReference type="PANTHER" id="PTHR43736:SF4">
    <property type="entry name" value="SLR1690 PROTEIN"/>
    <property type="match status" value="1"/>
</dbReference>
<reference evidence="2 3" key="1">
    <citation type="submission" date="2018-06" db="EMBL/GenBank/DDBJ databases">
        <title>Genomic Encyclopedia of Archaeal and Bacterial Type Strains, Phase II (KMG-II): from individual species to whole genera.</title>
        <authorList>
            <person name="Goeker M."/>
        </authorList>
    </citation>
    <scope>NUCLEOTIDE SEQUENCE [LARGE SCALE GENOMIC DNA]</scope>
    <source>
        <strain evidence="2 3">DSM 6779</strain>
    </source>
</reference>
<dbReference type="Pfam" id="PF00293">
    <property type="entry name" value="NUDIX"/>
    <property type="match status" value="1"/>
</dbReference>
<dbReference type="CDD" id="cd18873">
    <property type="entry name" value="NUDIX_NadM_like"/>
    <property type="match status" value="1"/>
</dbReference>
<dbReference type="InterPro" id="IPR036390">
    <property type="entry name" value="WH_DNA-bd_sf"/>
</dbReference>